<keyword evidence="2" id="KW-1185">Reference proteome</keyword>
<accession>A0ABS5H6A4</accession>
<reference evidence="1 2" key="1">
    <citation type="submission" date="2021-04" db="EMBL/GenBank/DDBJ databases">
        <title>novel species isolated from subtropical streams in China.</title>
        <authorList>
            <person name="Lu H."/>
        </authorList>
    </citation>
    <scope>NUCLEOTIDE SEQUENCE [LARGE SCALE GENOMIC DNA]</scope>
    <source>
        <strain evidence="1 2">FT147W</strain>
    </source>
</reference>
<dbReference type="EMBL" id="JAGSPK010000008">
    <property type="protein sequence ID" value="MBR7794396.1"/>
    <property type="molecule type" value="Genomic_DNA"/>
</dbReference>
<dbReference type="Proteomes" id="UP000682982">
    <property type="component" value="Unassembled WGS sequence"/>
</dbReference>
<protein>
    <submittedName>
        <fullName evidence="1">Uncharacterized protein</fullName>
    </submittedName>
</protein>
<dbReference type="RefSeq" id="WP_212680406.1">
    <property type="nucleotide sequence ID" value="NZ_JAGSPK010000008.1"/>
</dbReference>
<name>A0ABS5H6A4_9BURK</name>
<proteinExistence type="predicted"/>
<gene>
    <name evidence="1" type="ORF">KDM87_17510</name>
</gene>
<organism evidence="1 2">
    <name type="scientific">Undibacterium rivi</name>
    <dbReference type="NCBI Taxonomy" id="2828729"/>
    <lineage>
        <taxon>Bacteria</taxon>
        <taxon>Pseudomonadati</taxon>
        <taxon>Pseudomonadota</taxon>
        <taxon>Betaproteobacteria</taxon>
        <taxon>Burkholderiales</taxon>
        <taxon>Oxalobacteraceae</taxon>
        <taxon>Undibacterium</taxon>
    </lineage>
</organism>
<comment type="caution">
    <text evidence="1">The sequence shown here is derived from an EMBL/GenBank/DDBJ whole genome shotgun (WGS) entry which is preliminary data.</text>
</comment>
<evidence type="ECO:0000313" key="2">
    <source>
        <dbReference type="Proteomes" id="UP000682982"/>
    </source>
</evidence>
<sequence>MAPKSRKESFLKQLMEYPSIESPEYDLVLRCKFNFSYFTKQDAGQSFGELTHENLISLCEKLCHYSKESLLHWKKEQIGKKSGHVLEIYESFPKKSDFTEPKSVPHQAQWARFRIDSSTRLVGFVVPDKFHDTMHDKGCRFDKNTFYIVFIDENHVFYKT</sequence>
<evidence type="ECO:0000313" key="1">
    <source>
        <dbReference type="EMBL" id="MBR7794396.1"/>
    </source>
</evidence>